<evidence type="ECO:0000256" key="8">
    <source>
        <dbReference type="ARBA" id="ARBA00023180"/>
    </source>
</evidence>
<evidence type="ECO:0000256" key="5">
    <source>
        <dbReference type="ARBA" id="ARBA00022989"/>
    </source>
</evidence>
<evidence type="ECO:0000313" key="11">
    <source>
        <dbReference type="EMBL" id="ORY42054.1"/>
    </source>
</evidence>
<keyword evidence="5" id="KW-1133">Transmembrane helix</keyword>
<dbReference type="OrthoDB" id="2185007at2759"/>
<keyword evidence="7" id="KW-0675">Receptor</keyword>
<dbReference type="GO" id="GO:0012505">
    <property type="term" value="C:endomembrane system"/>
    <property type="evidence" value="ECO:0007669"/>
    <property type="project" value="UniProtKB-SubCell"/>
</dbReference>
<evidence type="ECO:0000256" key="6">
    <source>
        <dbReference type="ARBA" id="ARBA00023136"/>
    </source>
</evidence>
<evidence type="ECO:0000313" key="12">
    <source>
        <dbReference type="Proteomes" id="UP000193642"/>
    </source>
</evidence>
<dbReference type="PANTHER" id="PTHR48052:SF35">
    <property type="entry name" value="PROTEIN KINASE DOMAIN-CONTAINING PROTEIN"/>
    <property type="match status" value="1"/>
</dbReference>
<dbReference type="Gene3D" id="3.80.10.10">
    <property type="entry name" value="Ribonuclease Inhibitor"/>
    <property type="match status" value="2"/>
</dbReference>
<keyword evidence="8" id="KW-0325">Glycoprotein</keyword>
<keyword evidence="2" id="KW-1003">Cell membrane</keyword>
<keyword evidence="4 10" id="KW-0732">Signal</keyword>
<keyword evidence="6" id="KW-0472">Membrane</keyword>
<comment type="caution">
    <text evidence="11">The sequence shown here is derived from an EMBL/GenBank/DDBJ whole genome shotgun (WGS) entry which is preliminary data.</text>
</comment>
<feature type="chain" id="PRO_5012530875" evidence="10">
    <location>
        <begin position="20"/>
        <end position="639"/>
    </location>
</feature>
<organism evidence="11 12">
    <name type="scientific">Rhizoclosmatium globosum</name>
    <dbReference type="NCBI Taxonomy" id="329046"/>
    <lineage>
        <taxon>Eukaryota</taxon>
        <taxon>Fungi</taxon>
        <taxon>Fungi incertae sedis</taxon>
        <taxon>Chytridiomycota</taxon>
        <taxon>Chytridiomycota incertae sedis</taxon>
        <taxon>Chytridiomycetes</taxon>
        <taxon>Chytridiales</taxon>
        <taxon>Chytriomycetaceae</taxon>
        <taxon>Rhizoclosmatium</taxon>
    </lineage>
</organism>
<evidence type="ECO:0000256" key="7">
    <source>
        <dbReference type="ARBA" id="ARBA00023170"/>
    </source>
</evidence>
<keyword evidence="12" id="KW-1185">Reference proteome</keyword>
<evidence type="ECO:0000256" key="9">
    <source>
        <dbReference type="ARBA" id="ARBA00037847"/>
    </source>
</evidence>
<dbReference type="STRING" id="329046.A0A1Y2C5A4"/>
<evidence type="ECO:0000256" key="1">
    <source>
        <dbReference type="ARBA" id="ARBA00004236"/>
    </source>
</evidence>
<evidence type="ECO:0000256" key="2">
    <source>
        <dbReference type="ARBA" id="ARBA00022475"/>
    </source>
</evidence>
<dbReference type="EMBL" id="MCGO01000030">
    <property type="protein sequence ID" value="ORY42054.1"/>
    <property type="molecule type" value="Genomic_DNA"/>
</dbReference>
<dbReference type="PANTHER" id="PTHR48052">
    <property type="entry name" value="UNNAMED PRODUCT"/>
    <property type="match status" value="1"/>
</dbReference>
<feature type="signal peptide" evidence="10">
    <location>
        <begin position="1"/>
        <end position="19"/>
    </location>
</feature>
<keyword evidence="3" id="KW-0812">Transmembrane</keyword>
<reference evidence="11 12" key="1">
    <citation type="submission" date="2016-07" db="EMBL/GenBank/DDBJ databases">
        <title>Pervasive Adenine N6-methylation of Active Genes in Fungi.</title>
        <authorList>
            <consortium name="DOE Joint Genome Institute"/>
            <person name="Mondo S.J."/>
            <person name="Dannebaum R.O."/>
            <person name="Kuo R.C."/>
            <person name="Labutti K."/>
            <person name="Haridas S."/>
            <person name="Kuo A."/>
            <person name="Salamov A."/>
            <person name="Ahrendt S.R."/>
            <person name="Lipzen A."/>
            <person name="Sullivan W."/>
            <person name="Andreopoulos W.B."/>
            <person name="Clum A."/>
            <person name="Lindquist E."/>
            <person name="Daum C."/>
            <person name="Ramamoorthy G.K."/>
            <person name="Gryganskyi A."/>
            <person name="Culley D."/>
            <person name="Magnuson J.K."/>
            <person name="James T.Y."/>
            <person name="O'Malley M.A."/>
            <person name="Stajich J.E."/>
            <person name="Spatafora J.W."/>
            <person name="Visel A."/>
            <person name="Grigoriev I.V."/>
        </authorList>
    </citation>
    <scope>NUCLEOTIDE SEQUENCE [LARGE SCALE GENOMIC DNA]</scope>
    <source>
        <strain evidence="11 12">JEL800</strain>
    </source>
</reference>
<evidence type="ECO:0000256" key="4">
    <source>
        <dbReference type="ARBA" id="ARBA00022729"/>
    </source>
</evidence>
<protein>
    <submittedName>
        <fullName evidence="11">L domain-like protein</fullName>
    </submittedName>
</protein>
<accession>A0A1Y2C5A4</accession>
<dbReference type="SUPFAM" id="SSF52058">
    <property type="entry name" value="L domain-like"/>
    <property type="match status" value="1"/>
</dbReference>
<evidence type="ECO:0000256" key="10">
    <source>
        <dbReference type="SAM" id="SignalP"/>
    </source>
</evidence>
<comment type="subcellular location">
    <subcellularLocation>
        <location evidence="1">Cell membrane</location>
    </subcellularLocation>
    <subcellularLocation>
        <location evidence="9">Endomembrane system</location>
        <topology evidence="9">Single-pass membrane protein</topology>
    </subcellularLocation>
</comment>
<proteinExistence type="predicted"/>
<sequence length="639" mass="68309">MKKPHLFLLFASATAIVIPGNLKNNSVLFDGLHPRDSVPVSECEILHTAWPDVFPDDDDTSCLSAPGITAENSLITKISLPSLVGIQGPIPDLGSFQALTYLDLSKTGVTGPFPTLPPTIQYISLKKAANFDGSIPDLSSFQDLTYLSLLEVFGIEDELPDFTPFESLVYLELSDTQLYGPFPNLPPQLKYLLVYTLASDIDDSNVCDLSLTGSVPKFPPALIELHLYGNSELTGPIPAFPEQISHIEIARNKMTGELPELKTTITSLNIHGNHLSGEVPKELPPNLTKLWLYENMFSGHLPNIPQSIVSLKLHRNLFNGKVPDDWKDENLFLIDLNCFENSLARGLKLNPLCPNSTTSVTISAPLSTSASSEWTSTATLSLTSETTMSTLLTSSIIDESSASTGSLTFSTVSSTPTLFISSETSRVPSASPSLTIKRIPLADTITSTSPSTVTTMKVTSTLISSTLSTVEAINSSYTIQSTSTISTGTNTQSTSKPTITAEASCPYMKPSDQLLGIAKSSSLSSVGSTVNYNSEAASTIGTLIKLVPETLMQMGAVQNAQIFQVFTVIPGKAVTFPGAQFSDGFKSLASVASFDSTVCSVVYDTTTLPDGSGYHSATSLMALSKVNGLLSNCLPIRRD</sequence>
<evidence type="ECO:0000256" key="3">
    <source>
        <dbReference type="ARBA" id="ARBA00022692"/>
    </source>
</evidence>
<dbReference type="Proteomes" id="UP000193642">
    <property type="component" value="Unassembled WGS sequence"/>
</dbReference>
<dbReference type="InterPro" id="IPR032675">
    <property type="entry name" value="LRR_dom_sf"/>
</dbReference>
<dbReference type="AlphaFoldDB" id="A0A1Y2C5A4"/>
<dbReference type="GO" id="GO:0005886">
    <property type="term" value="C:plasma membrane"/>
    <property type="evidence" value="ECO:0007669"/>
    <property type="project" value="UniProtKB-SubCell"/>
</dbReference>
<name>A0A1Y2C5A4_9FUNG</name>
<gene>
    <name evidence="11" type="ORF">BCR33DRAFT_739540</name>
</gene>